<feature type="transmembrane region" description="Helical" evidence="9">
    <location>
        <begin position="364"/>
        <end position="388"/>
    </location>
</feature>
<evidence type="ECO:0000256" key="9">
    <source>
        <dbReference type="RuleBase" id="RU363043"/>
    </source>
</evidence>
<evidence type="ECO:0000256" key="2">
    <source>
        <dbReference type="ARBA" id="ARBA00007069"/>
    </source>
</evidence>
<dbReference type="Gene3D" id="1.10.3720.10">
    <property type="entry name" value="MetI-like"/>
    <property type="match status" value="1"/>
</dbReference>
<keyword evidence="5 9" id="KW-1003">Cell membrane</keyword>
<keyword evidence="13" id="KW-1185">Reference proteome</keyword>
<sequence length="567" mass="62842">MQSFPDRAKKVRQTAGEPYVWFTGMGLMVGLLMVIFLLGLIVVNGFQAFWPKRVAQVMLKETSPVDVKGSKVIAGEIIKKRQKTLRALTREQDGGASDARPTEWQLFLGNKDAYGFSFRYFDFDDIAQVTYPDAMMVIERLEYGDAIALPAALDIQGEGTLPTAEPRFKDRLHHLVTEVNQRWQTIKNIEKFDIGAINARLSKLRLQQSALDRARREGATVSDARQQALNETMTALNQSNEELRLQARALRSKQNDHTLVYRLPTGEERRLPLGQVVHYYYPNTMTFWQRVGLLWHNIRVFLAHEPREANTEGGVFPAIFGTCVMTILMSLAVTPFGVVAAIYLREYAKQGFVVRAVRIAVNNLAGVPSIVFGVFGLGFFVYLVGGTIDELFFHLALPTPTFGTGGVLWASLTLALMTVPVVIVATEEALAAVPRGMREGSLACGASKWQTMQRIVIPAAAPGILTGLILAMARGAGEVAPLMLVGVVKLAPSLPVDSIFPFVHLERKFMHLGFHIYDLGFQSPDSEAAIPMVFATTLLLISLVVLMNLGAIFIRERLRRKYATGAF</sequence>
<dbReference type="GO" id="GO:0005315">
    <property type="term" value="F:phosphate transmembrane transporter activity"/>
    <property type="evidence" value="ECO:0007669"/>
    <property type="project" value="InterPro"/>
</dbReference>
<dbReference type="GO" id="GO:0035435">
    <property type="term" value="P:phosphate ion transmembrane transport"/>
    <property type="evidence" value="ECO:0007669"/>
    <property type="project" value="InterPro"/>
</dbReference>
<feature type="transmembrane region" description="Helical" evidence="9">
    <location>
        <begin position="20"/>
        <end position="43"/>
    </location>
</feature>
<dbReference type="PROSITE" id="PS50928">
    <property type="entry name" value="ABC_TM1"/>
    <property type="match status" value="1"/>
</dbReference>
<keyword evidence="4" id="KW-0813">Transport</keyword>
<name>W4M850_9BACT</name>
<keyword evidence="7 9" id="KW-1133">Transmembrane helix</keyword>
<dbReference type="Pfam" id="PF00528">
    <property type="entry name" value="BPD_transp_1"/>
    <property type="match status" value="1"/>
</dbReference>
<dbReference type="PANTHER" id="PTHR43470">
    <property type="entry name" value="PHOSPHATE TRANSPORT SYSTEM PERMEASE PROTEIN PSTA-RELATED"/>
    <property type="match status" value="1"/>
</dbReference>
<feature type="transmembrane region" description="Helical" evidence="9">
    <location>
        <begin position="528"/>
        <end position="554"/>
    </location>
</feature>
<dbReference type="InterPro" id="IPR000515">
    <property type="entry name" value="MetI-like"/>
</dbReference>
<feature type="transmembrane region" description="Helical" evidence="9">
    <location>
        <begin position="318"/>
        <end position="344"/>
    </location>
</feature>
<reference evidence="12 13" key="1">
    <citation type="journal article" date="2014" name="Nature">
        <title>An environmental bacterial taxon with a large and distinct metabolic repertoire.</title>
        <authorList>
            <person name="Wilson M.C."/>
            <person name="Mori T."/>
            <person name="Ruckert C."/>
            <person name="Uria A.R."/>
            <person name="Helf M.J."/>
            <person name="Takada K."/>
            <person name="Gernert C."/>
            <person name="Steffens U.A."/>
            <person name="Heycke N."/>
            <person name="Schmitt S."/>
            <person name="Rinke C."/>
            <person name="Helfrich E.J."/>
            <person name="Brachmann A.O."/>
            <person name="Gurgui C."/>
            <person name="Wakimoto T."/>
            <person name="Kracht M."/>
            <person name="Crusemann M."/>
            <person name="Hentschel U."/>
            <person name="Abe I."/>
            <person name="Matsunaga S."/>
            <person name="Kalinowski J."/>
            <person name="Takeyama H."/>
            <person name="Piel J."/>
        </authorList>
    </citation>
    <scope>NUCLEOTIDE SEQUENCE [LARGE SCALE GENOMIC DNA]</scope>
    <source>
        <strain evidence="13">TSY2</strain>
    </source>
</reference>
<keyword evidence="8 9" id="KW-0472">Membrane</keyword>
<dbReference type="CDD" id="cd06261">
    <property type="entry name" value="TM_PBP2"/>
    <property type="match status" value="1"/>
</dbReference>
<proteinExistence type="inferred from homology"/>
<dbReference type="Proteomes" id="UP000019140">
    <property type="component" value="Unassembled WGS sequence"/>
</dbReference>
<evidence type="ECO:0000256" key="1">
    <source>
        <dbReference type="ARBA" id="ARBA00004651"/>
    </source>
</evidence>
<evidence type="ECO:0000256" key="4">
    <source>
        <dbReference type="ARBA" id="ARBA00022448"/>
    </source>
</evidence>
<evidence type="ECO:0000313" key="12">
    <source>
        <dbReference type="EMBL" id="ETX06348.1"/>
    </source>
</evidence>
<organism evidence="12 13">
    <name type="scientific">Candidatus Entotheonella gemina</name>
    <dbReference type="NCBI Taxonomy" id="1429439"/>
    <lineage>
        <taxon>Bacteria</taxon>
        <taxon>Pseudomonadati</taxon>
        <taxon>Nitrospinota/Tectimicrobiota group</taxon>
        <taxon>Candidatus Tectimicrobiota</taxon>
        <taxon>Candidatus Entotheonellia</taxon>
        <taxon>Candidatus Entotheonellales</taxon>
        <taxon>Candidatus Entotheonellaceae</taxon>
        <taxon>Candidatus Entotheonella</taxon>
    </lineage>
</organism>
<dbReference type="AlphaFoldDB" id="W4M850"/>
<feature type="domain" description="ABC transmembrane type-1" evidence="11">
    <location>
        <begin position="319"/>
        <end position="551"/>
    </location>
</feature>
<dbReference type="InterPro" id="IPR035906">
    <property type="entry name" value="MetI-like_sf"/>
</dbReference>
<evidence type="ECO:0000256" key="8">
    <source>
        <dbReference type="ARBA" id="ARBA00023136"/>
    </source>
</evidence>
<dbReference type="EMBL" id="AZHX01000723">
    <property type="protein sequence ID" value="ETX06348.1"/>
    <property type="molecule type" value="Genomic_DNA"/>
</dbReference>
<dbReference type="InterPro" id="IPR005672">
    <property type="entry name" value="Phosphate_PstA"/>
</dbReference>
<keyword evidence="6 9" id="KW-0812">Transmembrane</keyword>
<dbReference type="PATRIC" id="fig|1429439.4.peg.3003"/>
<keyword evidence="10" id="KW-0175">Coiled coil</keyword>
<comment type="caution">
    <text evidence="12">The sequence shown here is derived from an EMBL/GenBank/DDBJ whole genome shotgun (WGS) entry which is preliminary data.</text>
</comment>
<evidence type="ECO:0000256" key="6">
    <source>
        <dbReference type="ARBA" id="ARBA00022692"/>
    </source>
</evidence>
<dbReference type="NCBIfam" id="TIGR00974">
    <property type="entry name" value="3a0107s02c"/>
    <property type="match status" value="1"/>
</dbReference>
<feature type="transmembrane region" description="Helical" evidence="9">
    <location>
        <begin position="408"/>
        <end position="434"/>
    </location>
</feature>
<evidence type="ECO:0000256" key="10">
    <source>
        <dbReference type="SAM" id="Coils"/>
    </source>
</evidence>
<protein>
    <recommendedName>
        <fullName evidence="3 9">Phosphate transport system permease protein PstA</fullName>
    </recommendedName>
</protein>
<evidence type="ECO:0000256" key="7">
    <source>
        <dbReference type="ARBA" id="ARBA00022989"/>
    </source>
</evidence>
<dbReference type="GO" id="GO:0005886">
    <property type="term" value="C:plasma membrane"/>
    <property type="evidence" value="ECO:0007669"/>
    <property type="project" value="UniProtKB-SubCell"/>
</dbReference>
<dbReference type="SUPFAM" id="SSF161098">
    <property type="entry name" value="MetI-like"/>
    <property type="match status" value="1"/>
</dbReference>
<evidence type="ECO:0000259" key="11">
    <source>
        <dbReference type="PROSITE" id="PS50928"/>
    </source>
</evidence>
<dbReference type="PANTHER" id="PTHR43470:SF6">
    <property type="entry name" value="PHOSPHATE TRANSPORT SYSTEM PERMEASE PROTEIN PSTA"/>
    <property type="match status" value="1"/>
</dbReference>
<gene>
    <name evidence="12" type="ORF">ETSY2_17700</name>
</gene>
<evidence type="ECO:0000256" key="3">
    <source>
        <dbReference type="ARBA" id="ARBA00016864"/>
    </source>
</evidence>
<accession>W4M850</accession>
<evidence type="ECO:0000256" key="5">
    <source>
        <dbReference type="ARBA" id="ARBA00022475"/>
    </source>
</evidence>
<dbReference type="HOGENOM" id="CLU_017122_0_0_7"/>
<evidence type="ECO:0000313" key="13">
    <source>
        <dbReference type="Proteomes" id="UP000019140"/>
    </source>
</evidence>
<comment type="subcellular location">
    <subcellularLocation>
        <location evidence="1 9">Cell membrane</location>
        <topology evidence="1 9">Multi-pass membrane protein</topology>
    </subcellularLocation>
</comment>
<comment type="similarity">
    <text evidence="2 9">Belongs to the binding-protein-dependent transport system permease family. CysTW subfamily.</text>
</comment>
<feature type="coiled-coil region" evidence="10">
    <location>
        <begin position="226"/>
        <end position="253"/>
    </location>
</feature>
<feature type="transmembrane region" description="Helical" evidence="9">
    <location>
        <begin position="455"/>
        <end position="473"/>
    </location>
</feature>